<keyword evidence="2" id="KW-1185">Reference proteome</keyword>
<dbReference type="AlphaFoldDB" id="A0A9P8AFH2"/>
<gene>
    <name evidence="1" type="ORF">E1B28_001734</name>
</gene>
<dbReference type="EMBL" id="CM032181">
    <property type="protein sequence ID" value="KAG7099941.1"/>
    <property type="molecule type" value="Genomic_DNA"/>
</dbReference>
<dbReference type="OrthoDB" id="76567at2759"/>
<proteinExistence type="predicted"/>
<dbReference type="GeneID" id="66070810"/>
<sequence length="247" mass="27867">MPTKPYEASIHSWLRLLEAVWAFNFPDVQFSLVFGSTFSATYDGALKGKAADNNLVPYLRQGGSQFPSTALEIGWSESHTKLEKDVDVWLTMSPLLLSVFSLKLYKDSHPFRAVLELWLRSKSTGEPVTRWQLELNAGLMNDDLYWEGLANQFRLYTHDILMDASDALGATTLYAGHPSTLMTDLRIQDEISAIPGITEQRLQAPPAALKRFFFDIVQYVNSQRLGVNVSLNKRYIPSATPREGDVY</sequence>
<dbReference type="Proteomes" id="UP001049176">
    <property type="component" value="Chromosome 1"/>
</dbReference>
<name>A0A9P8AFH2_9AGAR</name>
<protein>
    <submittedName>
        <fullName evidence="1">Uncharacterized protein</fullName>
    </submittedName>
</protein>
<reference evidence="1" key="1">
    <citation type="journal article" date="2021" name="Genome Biol. Evol.">
        <title>The assembled and annotated genome of the fairy-ring fungus Marasmius oreades.</title>
        <authorList>
            <person name="Hiltunen M."/>
            <person name="Ament-Velasquez S.L."/>
            <person name="Johannesson H."/>
        </authorList>
    </citation>
    <scope>NUCLEOTIDE SEQUENCE</scope>
    <source>
        <strain evidence="1">03SP1</strain>
    </source>
</reference>
<evidence type="ECO:0000313" key="1">
    <source>
        <dbReference type="EMBL" id="KAG7099941.1"/>
    </source>
</evidence>
<dbReference type="KEGG" id="more:E1B28_001734"/>
<accession>A0A9P8AFH2</accession>
<organism evidence="1 2">
    <name type="scientific">Marasmius oreades</name>
    <name type="common">fairy-ring Marasmius</name>
    <dbReference type="NCBI Taxonomy" id="181124"/>
    <lineage>
        <taxon>Eukaryota</taxon>
        <taxon>Fungi</taxon>
        <taxon>Dikarya</taxon>
        <taxon>Basidiomycota</taxon>
        <taxon>Agaricomycotina</taxon>
        <taxon>Agaricomycetes</taxon>
        <taxon>Agaricomycetidae</taxon>
        <taxon>Agaricales</taxon>
        <taxon>Marasmiineae</taxon>
        <taxon>Marasmiaceae</taxon>
        <taxon>Marasmius</taxon>
    </lineage>
</organism>
<evidence type="ECO:0000313" key="2">
    <source>
        <dbReference type="Proteomes" id="UP001049176"/>
    </source>
</evidence>
<comment type="caution">
    <text evidence="1">The sequence shown here is derived from an EMBL/GenBank/DDBJ whole genome shotgun (WGS) entry which is preliminary data.</text>
</comment>
<dbReference type="RefSeq" id="XP_043016411.1">
    <property type="nucleotide sequence ID" value="XM_043147697.1"/>
</dbReference>